<evidence type="ECO:0000313" key="2">
    <source>
        <dbReference type="Proteomes" id="UP001165541"/>
    </source>
</evidence>
<dbReference type="Proteomes" id="UP001165541">
    <property type="component" value="Unassembled WGS sequence"/>
</dbReference>
<dbReference type="InterPro" id="IPR035919">
    <property type="entry name" value="EAL_sf"/>
</dbReference>
<evidence type="ECO:0008006" key="3">
    <source>
        <dbReference type="Google" id="ProtNLM"/>
    </source>
</evidence>
<reference evidence="1" key="1">
    <citation type="submission" date="2022-05" db="EMBL/GenBank/DDBJ databases">
        <title>Schlegelella sp. nov., isolated from mangrove soil.</title>
        <authorList>
            <person name="Liu Y."/>
            <person name="Ge X."/>
            <person name="Liu W."/>
        </authorList>
    </citation>
    <scope>NUCLEOTIDE SEQUENCE</scope>
    <source>
        <strain evidence="1">S2-27</strain>
    </source>
</reference>
<dbReference type="RefSeq" id="WP_251777789.1">
    <property type="nucleotide sequence ID" value="NZ_JAMKFE010000004.1"/>
</dbReference>
<dbReference type="Gene3D" id="3.20.20.450">
    <property type="entry name" value="EAL domain"/>
    <property type="match status" value="1"/>
</dbReference>
<protein>
    <recommendedName>
        <fullName evidence="3">EAL domain-containing protein</fullName>
    </recommendedName>
</protein>
<sequence>MAAAGFAADAVCLSTAVAQLAHAGAQRRRRRCRTDARRDLLRGLQCDELQGFLFARPMSADAMSRWADGLGLPDRVRFSDSAFLPAAA</sequence>
<gene>
    <name evidence="1" type="ORF">M8A51_08595</name>
</gene>
<keyword evidence="2" id="KW-1185">Reference proteome</keyword>
<proteinExistence type="predicted"/>
<organism evidence="1 2">
    <name type="scientific">Caldimonas mangrovi</name>
    <dbReference type="NCBI Taxonomy" id="2944811"/>
    <lineage>
        <taxon>Bacteria</taxon>
        <taxon>Pseudomonadati</taxon>
        <taxon>Pseudomonadota</taxon>
        <taxon>Betaproteobacteria</taxon>
        <taxon>Burkholderiales</taxon>
        <taxon>Sphaerotilaceae</taxon>
        <taxon>Caldimonas</taxon>
    </lineage>
</organism>
<name>A0ABT0YMD5_9BURK</name>
<dbReference type="EMBL" id="JAMKFE010000004">
    <property type="protein sequence ID" value="MCM5679589.1"/>
    <property type="molecule type" value="Genomic_DNA"/>
</dbReference>
<accession>A0ABT0YMD5</accession>
<dbReference type="SUPFAM" id="SSF141868">
    <property type="entry name" value="EAL domain-like"/>
    <property type="match status" value="1"/>
</dbReference>
<evidence type="ECO:0000313" key="1">
    <source>
        <dbReference type="EMBL" id="MCM5679589.1"/>
    </source>
</evidence>
<comment type="caution">
    <text evidence="1">The sequence shown here is derived from an EMBL/GenBank/DDBJ whole genome shotgun (WGS) entry which is preliminary data.</text>
</comment>